<dbReference type="RefSeq" id="WP_155282583.1">
    <property type="nucleotide sequence ID" value="NZ_AP019831.1"/>
</dbReference>
<name>A0A510JZK2_9FUSO</name>
<accession>A0A510JZK2</accession>
<organism evidence="3 4">
    <name type="scientific">Leptotrichia trevisanii</name>
    <dbReference type="NCBI Taxonomy" id="109328"/>
    <lineage>
        <taxon>Bacteria</taxon>
        <taxon>Fusobacteriati</taxon>
        <taxon>Fusobacteriota</taxon>
        <taxon>Fusobacteriia</taxon>
        <taxon>Fusobacteriales</taxon>
        <taxon>Leptotrichiaceae</taxon>
        <taxon>Leptotrichia</taxon>
    </lineage>
</organism>
<keyword evidence="1" id="KW-0812">Transmembrane</keyword>
<reference evidence="3 4" key="1">
    <citation type="submission" date="2019-07" db="EMBL/GenBank/DDBJ databases">
        <title>Complete Genome Sequence of Leptotrichia trevisanii Strain JMUB3870.</title>
        <authorList>
            <person name="Watanabe S."/>
            <person name="Cui L."/>
        </authorList>
    </citation>
    <scope>NUCLEOTIDE SEQUENCE [LARGE SCALE GENOMIC DNA]</scope>
    <source>
        <strain evidence="3 4">JMUB3870</strain>
    </source>
</reference>
<feature type="transmembrane region" description="Helical" evidence="1">
    <location>
        <begin position="21"/>
        <end position="40"/>
    </location>
</feature>
<dbReference type="SUPFAM" id="SSF103515">
    <property type="entry name" value="Autotransporter"/>
    <property type="match status" value="1"/>
</dbReference>
<dbReference type="NCBIfam" id="NF033175">
    <property type="entry name" value="fuso_auto_Nterm"/>
    <property type="match status" value="1"/>
</dbReference>
<evidence type="ECO:0000259" key="2">
    <source>
        <dbReference type="PROSITE" id="PS51208"/>
    </source>
</evidence>
<proteinExistence type="predicted"/>
<keyword evidence="1" id="KW-1133">Transmembrane helix</keyword>
<keyword evidence="1" id="KW-0472">Membrane</keyword>
<dbReference type="OrthoDB" id="78031at2"/>
<dbReference type="PROSITE" id="PS51208">
    <property type="entry name" value="AUTOTRANSPORTER"/>
    <property type="match status" value="1"/>
</dbReference>
<evidence type="ECO:0000256" key="1">
    <source>
        <dbReference type="SAM" id="Phobius"/>
    </source>
</evidence>
<evidence type="ECO:0000313" key="4">
    <source>
        <dbReference type="Proteomes" id="UP000422644"/>
    </source>
</evidence>
<dbReference type="InterPro" id="IPR053787">
    <property type="entry name" value="Autotransptr-assoc_N"/>
</dbReference>
<keyword evidence="4" id="KW-1185">Reference proteome</keyword>
<feature type="domain" description="Autotransporter" evidence="2">
    <location>
        <begin position="1894"/>
        <end position="2181"/>
    </location>
</feature>
<dbReference type="Gene3D" id="2.40.128.130">
    <property type="entry name" value="Autotransporter beta-domain"/>
    <property type="match status" value="1"/>
</dbReference>
<dbReference type="InterPro" id="IPR036709">
    <property type="entry name" value="Autotransporte_beta_dom_sf"/>
</dbReference>
<dbReference type="InterPro" id="IPR005546">
    <property type="entry name" value="Autotransporte_beta"/>
</dbReference>
<sequence length="2181" mass="231304">MTNNIRKIKQDLRAYAKRCKDVHYTESLVITFLITGMLFATSNLFSAPTNTSIENQRQTISTSIKTIHQQVKATRKENDKLLKNTNLELIQLMEQGDHVVKSPWSSWQYGINYFNNNWNGTYKGRGDKKAKYPYEGILERDTNEFNRYMPTNSENYGLLGKSKGARSAATNARQGLPIGYGIASNIPVPEPPVSTIVNAGINPRNINKSPLNLTPKVANSPTLPEPVKFSPLSPDITLPADPALPVPPTFAIYLGADCNSGPRGASGCSSNGTVTPRQDTKPDFLNTITSTNISKQNVSTTLHYTWPAVWGVPNAAGSLAFKMWIDEDNVATAWSEVTGNKVYFNSYNYENETGVGREYAGVIAGSVENPAVKNHQRFFVGGSRFIEIDNQYGKHYTIPAGKTVNLGGVYTLGMVSQENSSTLENLGTITDEEENQEDFVKTKTPETFSLETPTGTIAFKKSKEGYLGYKVGIAQVEENGLNYDGSGNFTGFLNAGMGQKLINSKDIDFRGGHSIGMYVYLPNSKTYAEMENGANATIKLSGEESYGMKLAAYANPGGTASMINKGKIILQDNGKDKANKSAAMALMNDASVGASTATNNASKIVSAGKVRLDYGKALNSGTIELKNVENSIGAYVNIDSDITNTKDININSNIAKVTSGSQPVNIGMRVDNLNTVNSKGETVEGNLTKAEVKNTGTGKITINGGYAIGMLASGENAKAINQGTITSTNIKHGIGIVGINKAKIENSGSITVKGTGDTNNIGVYLKNSGGTIGTPATGITQGVEVSGDNSIGVLAANSDLTMAGNVKVSGNSVLGIFAGQKEVTPPTTPPTYTGKSEITLNGNATVTVNNNGAVAGANNNKGSYGIVVKGENSKFTGVDTNVDAKVTTDKSIGLYSEGTLTVNKANVTATAGAINFFAANGGDIITKGGTTETGQKSLLFYTSDNGSNKGTIKINGAMTSTIKGATGANAASNRGTAFYYTAPGATYGTFNTAAIQNYFDNTFGTGASGSSTLGNLTLNMEEGSRLFVASNVEMNLSDTSATSLTSGLTGAPTINALGNYKTFMLYLSKLNINQAVDLNDVNNPYNQLEIANSSIENANNMTGSQNKQVAMAQENGNDTLGNGYEASKVKLVNETSGVINLTGEETTGIYAKRGIVENKGNISVGKKSTAIYVVEDDRGPTGRQSTTASNEAGGIIKLGENSTGIYYKVDSAGANTNEAGGIINAGTIESSSNDVIAMSYDNPHSNSRIFKNESTGLIDLKGQKSTAMYATGGGTYSVTNDGTIKLANSDNANSPNIGMYTDKSQITFNNDGTIEGGNKTVGIYGYGVNLGNTSTVKAGEGATGVYSKGGNVNIGGTLTVGTNDAVGVYYVGSDGAITNNANTVNIGDKSYGFVIQGQSNAPSTFTSNTSNVNVGSGTVYAYSNDKRRTITNGTALTSAGSENYGIYADGTVVNNANINFGSGIGNVGIYSIDSSNGNSANATNNATITVGSTDAANQKFSIGMAAGYGTSGSGTVTNNGTINVNGAGGSIGMYGTGANTRVINGATGTINLGANEAIGMYLDNGATGENFGKITTTGAGAHSKVTGIVVSNKSKFINHPGGKVHIDSPEGFGIYRVNNGEPGENASLVVYNYGDITIGSGARADGKYDPTGGKPLEKTAGSINLSVPKGASEATITVHGKPVPSSSVVKVDTPFGQREAALVSSLGMYVDTLRGTNPINGLNNLLGVKKAELLYGIDAADKSNSKYFEVSGRILKPYQDAIRKAGKSIEWKHNSASFTWTAIPTIGSDGIPEKVYMAKIPYTDFAGKAATPVNSTDTYNFLNGLEQRYGVNALDSREKLLFNKLNHIGNNEETLFYQATDEMMGHQYGNLQQRINATGNLLDKEFRYLKHDWRNPSKQNNKIKVFGMRDEYNTDTAGIINYTSNAYGVAYVHEDEKIKMGNSSGWYAGAVTNRFKFKDIGKSKENQTILKAGVFKTMSPKKDYNGALQWTIGGDVFVGINDMKRRYLVVDDVFQAKSDYHSYGAALKTDLGYDVRLSERTHFRPYGALKMEYGRFNDIKEDRGEMRLEVKGNDYFSVKPEVGMEFKYVQPLAVRTNLTVGLTAAYENELGKVGDVNNRGRVRYTSADWFGIRGEKDDRKGNGKFDLNIGVDNTRFGVTVNGGYDTKGKNVRAGIGFRAIY</sequence>
<dbReference type="Proteomes" id="UP000422644">
    <property type="component" value="Chromosome"/>
</dbReference>
<dbReference type="EMBL" id="AP019831">
    <property type="protein sequence ID" value="BBM44819.1"/>
    <property type="molecule type" value="Genomic_DNA"/>
</dbReference>
<dbReference type="SMART" id="SM00869">
    <property type="entry name" value="Autotransporter"/>
    <property type="match status" value="1"/>
</dbReference>
<evidence type="ECO:0000313" key="3">
    <source>
        <dbReference type="EMBL" id="BBM44819.1"/>
    </source>
</evidence>
<protein>
    <submittedName>
        <fullName evidence="3">Autotransporter beta-domain protein</fullName>
    </submittedName>
</protein>
<gene>
    <name evidence="3" type="ORF">JMUB3870_0937</name>
</gene>
<dbReference type="Pfam" id="PF03797">
    <property type="entry name" value="Autotransporter"/>
    <property type="match status" value="1"/>
</dbReference>